<dbReference type="InterPro" id="IPR041496">
    <property type="entry name" value="YitH/HolE_GNAT"/>
</dbReference>
<sequence length="285" mass="31480">MGGGAMTIEYRRMTRADLNLAIDWAAEEGWNPGRDDGDPFFAADRDGFHMATVGGEPAAVISAVRYGKGYAFVGFYIAQPEHRGKGIGWGLWQYAMETLKGRTIGLDGVVDQQENYAKSGFELAHRNIRMSGISITDTPMDPRLSMIGRGLYPSVKAYDKPFFPDDRSPFLAAWLTPEENRRGFALVEDGEVKGYGVIRACLDGFKIGPLFADTEAGADTLFRALAGMVRGQEVILDIPETNNAAQALAERYELSPVFETARMYRGRRPDLPLKRTFGITTFELG</sequence>
<protein>
    <submittedName>
        <fullName evidence="2">GNAT family N-acetyltransferase</fullName>
    </submittedName>
</protein>
<dbReference type="PANTHER" id="PTHR47237">
    <property type="entry name" value="SLL0310 PROTEIN"/>
    <property type="match status" value="1"/>
</dbReference>
<dbReference type="CDD" id="cd04301">
    <property type="entry name" value="NAT_SF"/>
    <property type="match status" value="1"/>
</dbReference>
<dbReference type="Proteomes" id="UP000433101">
    <property type="component" value="Unassembled WGS sequence"/>
</dbReference>
<dbReference type="AlphaFoldDB" id="A0A7X3LXU0"/>
<dbReference type="PANTHER" id="PTHR47237:SF1">
    <property type="entry name" value="SLL0310 PROTEIN"/>
    <property type="match status" value="1"/>
</dbReference>
<dbReference type="GO" id="GO:0016747">
    <property type="term" value="F:acyltransferase activity, transferring groups other than amino-acyl groups"/>
    <property type="evidence" value="ECO:0007669"/>
    <property type="project" value="InterPro"/>
</dbReference>
<evidence type="ECO:0000259" key="1">
    <source>
        <dbReference type="PROSITE" id="PS51186"/>
    </source>
</evidence>
<keyword evidence="2" id="KW-0808">Transferase</keyword>
<accession>A0A7X3LXU0</accession>
<dbReference type="Pfam" id="PF18014">
    <property type="entry name" value="Acetyltransf_18"/>
    <property type="match status" value="1"/>
</dbReference>
<dbReference type="PROSITE" id="PS51186">
    <property type="entry name" value="GNAT"/>
    <property type="match status" value="1"/>
</dbReference>
<evidence type="ECO:0000313" key="3">
    <source>
        <dbReference type="Proteomes" id="UP000433101"/>
    </source>
</evidence>
<evidence type="ECO:0000313" key="2">
    <source>
        <dbReference type="EMBL" id="MXN67159.1"/>
    </source>
</evidence>
<reference evidence="2 3" key="1">
    <citation type="submission" date="2019-12" db="EMBL/GenBank/DDBJ databases">
        <authorList>
            <person name="Li M."/>
        </authorList>
    </citation>
    <scope>NUCLEOTIDE SEQUENCE [LARGE SCALE GENOMIC DNA]</scope>
    <source>
        <strain evidence="2 3">GBMRC 2046</strain>
    </source>
</reference>
<name>A0A7X3LXU0_9HYPH</name>
<gene>
    <name evidence="2" type="ORF">GR183_19800</name>
</gene>
<dbReference type="InterPro" id="IPR000182">
    <property type="entry name" value="GNAT_dom"/>
</dbReference>
<dbReference type="SUPFAM" id="SSF55729">
    <property type="entry name" value="Acyl-CoA N-acyltransferases (Nat)"/>
    <property type="match status" value="1"/>
</dbReference>
<keyword evidence="3" id="KW-1185">Reference proteome</keyword>
<dbReference type="Pfam" id="PF00583">
    <property type="entry name" value="Acetyltransf_1"/>
    <property type="match status" value="1"/>
</dbReference>
<organism evidence="2 3">
    <name type="scientific">Stappia sediminis</name>
    <dbReference type="NCBI Taxonomy" id="2692190"/>
    <lineage>
        <taxon>Bacteria</taxon>
        <taxon>Pseudomonadati</taxon>
        <taxon>Pseudomonadota</taxon>
        <taxon>Alphaproteobacteria</taxon>
        <taxon>Hyphomicrobiales</taxon>
        <taxon>Stappiaceae</taxon>
        <taxon>Stappia</taxon>
    </lineage>
</organism>
<dbReference type="EMBL" id="WUMV01000009">
    <property type="protein sequence ID" value="MXN67159.1"/>
    <property type="molecule type" value="Genomic_DNA"/>
</dbReference>
<dbReference type="Gene3D" id="3.40.630.30">
    <property type="match status" value="1"/>
</dbReference>
<feature type="domain" description="N-acetyltransferase" evidence="1">
    <location>
        <begin position="8"/>
        <end position="145"/>
    </location>
</feature>
<dbReference type="Gene3D" id="3.40.630.90">
    <property type="match status" value="1"/>
</dbReference>
<proteinExistence type="predicted"/>
<dbReference type="InterPro" id="IPR016181">
    <property type="entry name" value="Acyl_CoA_acyltransferase"/>
</dbReference>
<comment type="caution">
    <text evidence="2">The sequence shown here is derived from an EMBL/GenBank/DDBJ whole genome shotgun (WGS) entry which is preliminary data.</text>
</comment>
<dbReference type="InterPro" id="IPR052729">
    <property type="entry name" value="Acyl/Acetyltrans_Enzymes"/>
</dbReference>